<sequence>MADPGGQDGFGQDSFVQLSRRQAPRPVTVEDVPEDQDTHETSDTTEPQHISGATPMATTPAATTPVATTPVATTAHLAPFGGAPTSVRCQPTPPGSSHGKEHSHAHSQLGRESYGGDAGFPGSAAFVSPKVPTPERRFSPLPQQPGFRVPREPHPFPPSSPFMQAHQPQHLQQPRRLPGAPWTPGMSPLQTIPPLQIGGSGIPGLARGTSPYQSPVQFQPPPPEPHLQSPIHSMQPTASDFISPTSTFAVPASPWPTTFASGAPPMSPQVQMSVPPMQPNLAMHSGYELLAHKLAGQGNGPPITPVYRRFGFLSHRLLLHFQDELCELEESLQSLDAADTQSRIRGVGVLPASRRQKTEGELEYQRKEILGKIGFALDTYNKILAAHKQTQSWRDPHYTEVEDYRTYLRQGRFIADDETKFLDAHDDLIALSPPSYQYEPDVPPPKPATPNPPPLSSPRPGSAVAPRRRPPPSSRPPPPRPAKMDARLIQAVLAVVALPILIFPFIHSFVQRMVMVLTVVLGAGAVLGQMGLLRIVPGEAVPEYLVSAGVYGAVMIVLAATLDVGGIF</sequence>
<organism evidence="1 2">
    <name type="scientific">Trichothecium roseum</name>
    <dbReference type="NCBI Taxonomy" id="47278"/>
    <lineage>
        <taxon>Eukaryota</taxon>
        <taxon>Fungi</taxon>
        <taxon>Dikarya</taxon>
        <taxon>Ascomycota</taxon>
        <taxon>Pezizomycotina</taxon>
        <taxon>Sordariomycetes</taxon>
        <taxon>Hypocreomycetidae</taxon>
        <taxon>Hypocreales</taxon>
        <taxon>Hypocreales incertae sedis</taxon>
        <taxon>Trichothecium</taxon>
    </lineage>
</organism>
<comment type="caution">
    <text evidence="1">The sequence shown here is derived from an EMBL/GenBank/DDBJ whole genome shotgun (WGS) entry which is preliminary data.</text>
</comment>
<evidence type="ECO:0000313" key="1">
    <source>
        <dbReference type="EMBL" id="KAI9901180.1"/>
    </source>
</evidence>
<name>A0ACC0V407_9HYPO</name>
<evidence type="ECO:0000313" key="2">
    <source>
        <dbReference type="Proteomes" id="UP001163324"/>
    </source>
</evidence>
<keyword evidence="2" id="KW-1185">Reference proteome</keyword>
<accession>A0ACC0V407</accession>
<reference evidence="1" key="1">
    <citation type="submission" date="2022-10" db="EMBL/GenBank/DDBJ databases">
        <title>Complete Genome of Trichothecium roseum strain YXFP-22015, a Plant Pathogen Isolated from Citrus.</title>
        <authorList>
            <person name="Wang Y."/>
            <person name="Zhu L."/>
        </authorList>
    </citation>
    <scope>NUCLEOTIDE SEQUENCE</scope>
    <source>
        <strain evidence="1">YXFP-22015</strain>
    </source>
</reference>
<dbReference type="Proteomes" id="UP001163324">
    <property type="component" value="Chromosome 3"/>
</dbReference>
<protein>
    <submittedName>
        <fullName evidence="1">Uncharacterized protein</fullName>
    </submittedName>
</protein>
<dbReference type="EMBL" id="CM047942">
    <property type="protein sequence ID" value="KAI9901180.1"/>
    <property type="molecule type" value="Genomic_DNA"/>
</dbReference>
<proteinExistence type="predicted"/>
<gene>
    <name evidence="1" type="ORF">N3K66_002997</name>
</gene>